<proteinExistence type="predicted"/>
<dbReference type="EMBL" id="JAQOWY010000007">
    <property type="protein sequence ID" value="KAK1856577.1"/>
    <property type="molecule type" value="Genomic_DNA"/>
</dbReference>
<organism evidence="2 3">
    <name type="scientific">Colletotrichum chrysophilum</name>
    <dbReference type="NCBI Taxonomy" id="1836956"/>
    <lineage>
        <taxon>Eukaryota</taxon>
        <taxon>Fungi</taxon>
        <taxon>Dikarya</taxon>
        <taxon>Ascomycota</taxon>
        <taxon>Pezizomycotina</taxon>
        <taxon>Sordariomycetes</taxon>
        <taxon>Hypocreomycetidae</taxon>
        <taxon>Glomerellales</taxon>
        <taxon>Glomerellaceae</taxon>
        <taxon>Colletotrichum</taxon>
        <taxon>Colletotrichum gloeosporioides species complex</taxon>
    </lineage>
</organism>
<name>A0AAD9EQY1_9PEZI</name>
<accession>A0AAD9EQY1</accession>
<evidence type="ECO:0000256" key="1">
    <source>
        <dbReference type="SAM" id="Phobius"/>
    </source>
</evidence>
<dbReference type="PANTHER" id="PTHR34414:SF1">
    <property type="entry name" value="SUBTILISIN-LIKE SERINE PROTEASE"/>
    <property type="match status" value="1"/>
</dbReference>
<feature type="transmembrane region" description="Helical" evidence="1">
    <location>
        <begin position="261"/>
        <end position="282"/>
    </location>
</feature>
<dbReference type="Proteomes" id="UP001243330">
    <property type="component" value="Unassembled WGS sequence"/>
</dbReference>
<keyword evidence="1" id="KW-1133">Transmembrane helix</keyword>
<comment type="caution">
    <text evidence="2">The sequence shown here is derived from an EMBL/GenBank/DDBJ whole genome shotgun (WGS) entry which is preliminary data.</text>
</comment>
<evidence type="ECO:0000313" key="3">
    <source>
        <dbReference type="Proteomes" id="UP001243330"/>
    </source>
</evidence>
<gene>
    <name evidence="2" type="ORF">CCHR01_00756</name>
</gene>
<reference evidence="2" key="1">
    <citation type="submission" date="2023-01" db="EMBL/GenBank/DDBJ databases">
        <title>Colletotrichum chrysophilum M932 genome sequence.</title>
        <authorList>
            <person name="Baroncelli R."/>
        </authorList>
    </citation>
    <scope>NUCLEOTIDE SEQUENCE</scope>
    <source>
        <strain evidence="2">M932</strain>
    </source>
</reference>
<keyword evidence="1" id="KW-0812">Transmembrane</keyword>
<dbReference type="Pfam" id="PF20246">
    <property type="entry name" value="DUF6601"/>
    <property type="match status" value="1"/>
</dbReference>
<evidence type="ECO:0000313" key="2">
    <source>
        <dbReference type="EMBL" id="KAK1856577.1"/>
    </source>
</evidence>
<dbReference type="AlphaFoldDB" id="A0AAD9EQY1"/>
<dbReference type="InterPro" id="IPR046536">
    <property type="entry name" value="DUF6601"/>
</dbReference>
<keyword evidence="1" id="KW-0472">Membrane</keyword>
<dbReference type="PANTHER" id="PTHR34414">
    <property type="entry name" value="HET DOMAIN-CONTAINING PROTEIN-RELATED"/>
    <property type="match status" value="1"/>
</dbReference>
<protein>
    <recommendedName>
        <fullName evidence="4">Subtilisin-like serine protease</fullName>
    </recommendedName>
</protein>
<evidence type="ECO:0008006" key="4">
    <source>
        <dbReference type="Google" id="ProtNLM"/>
    </source>
</evidence>
<keyword evidence="3" id="KW-1185">Reference proteome</keyword>
<feature type="transmembrane region" description="Helical" evidence="1">
    <location>
        <begin position="302"/>
        <end position="324"/>
    </location>
</feature>
<sequence length="359" mass="40522">MSAVPFTTRLFTSTTGETELCPLSSTSTTSSGDAVADQPTFWEHLPVAFRTEPPGNEIKTVNHATLSEFLKVEFSLDRLDAVYGKLWRVGATRPARSLNAQVVLGRTIVLNDSLDMHLVWGDMKIFLKPLPRYLLEPEFWAQHLPGHHYHSPASPQSGIRECALGLLYTYACLVNRPPDFDLAVKEGLLPRDGDQPSWTTWRKSATELLEPKVSDQMHRRFRHGELRQNRLNWINIFSDLSSCQMYHNPWHTYTEFALDNMAWIITATVYLVVVLTAMQVGLSTDALKDNDTFQRASYGFTVFSILGPLIVVIIFMLVLLVVVIQNWLRARRTPQGTALPMAVPSTGLQRGIAREGNRK</sequence>